<keyword evidence="10" id="KW-1185">Reference proteome</keyword>
<evidence type="ECO:0000256" key="4">
    <source>
        <dbReference type="ARBA" id="ARBA00022692"/>
    </source>
</evidence>
<sequence length="291" mass="32568">MNGTRGEKWFYGINYIVLTLIGLSCVLPLLHIAALSLSDKFALASGTVSFWPVNFSTLAYKGLFEETPVMQSFYNSVVITLVGTALNMIFTVLAAYPLSKKYFIGRKFFSFAVIFTMLFGAGMIPNYLLVKNLGLIDTYGALWLPGLVSVWNLMVLRSFFEGLPEELEEAARIDGCSEWRLLFRILLPLSLPVLAALALFYGVSHWNAFMNVLLYMNSSGKWNLSVLVQQLFQNQQFFDEVSNTRRDLAIFLTPEGVKAAGVIIMTLPMLIVYPFLQKFFVKGVLIGAVKG</sequence>
<feature type="transmembrane region" description="Helical" evidence="7">
    <location>
        <begin position="181"/>
        <end position="203"/>
    </location>
</feature>
<feature type="transmembrane region" description="Helical" evidence="7">
    <location>
        <begin position="12"/>
        <end position="34"/>
    </location>
</feature>
<gene>
    <name evidence="9" type="ORF">ACFQMJ_28995</name>
</gene>
<dbReference type="RefSeq" id="WP_378051658.1">
    <property type="nucleotide sequence ID" value="NZ_JBHMDN010000035.1"/>
</dbReference>
<feature type="transmembrane region" description="Helical" evidence="7">
    <location>
        <begin position="72"/>
        <end position="96"/>
    </location>
</feature>
<name>A0ABW2FLE2_9BACL</name>
<feature type="transmembrane region" description="Helical" evidence="7">
    <location>
        <begin position="108"/>
        <end position="129"/>
    </location>
</feature>
<accession>A0ABW2FLE2</accession>
<dbReference type="PANTHER" id="PTHR43744">
    <property type="entry name" value="ABC TRANSPORTER PERMEASE PROTEIN MG189-RELATED-RELATED"/>
    <property type="match status" value="1"/>
</dbReference>
<evidence type="ECO:0000256" key="3">
    <source>
        <dbReference type="ARBA" id="ARBA00022475"/>
    </source>
</evidence>
<dbReference type="InterPro" id="IPR000515">
    <property type="entry name" value="MetI-like"/>
</dbReference>
<evidence type="ECO:0000256" key="2">
    <source>
        <dbReference type="ARBA" id="ARBA00022448"/>
    </source>
</evidence>
<comment type="caution">
    <text evidence="9">The sequence shown here is derived from an EMBL/GenBank/DDBJ whole genome shotgun (WGS) entry which is preliminary data.</text>
</comment>
<dbReference type="EMBL" id="JBHTAI010000024">
    <property type="protein sequence ID" value="MFC7152593.1"/>
    <property type="molecule type" value="Genomic_DNA"/>
</dbReference>
<evidence type="ECO:0000313" key="9">
    <source>
        <dbReference type="EMBL" id="MFC7152593.1"/>
    </source>
</evidence>
<dbReference type="Gene3D" id="1.10.3720.10">
    <property type="entry name" value="MetI-like"/>
    <property type="match status" value="1"/>
</dbReference>
<proteinExistence type="inferred from homology"/>
<comment type="similarity">
    <text evidence="7">Belongs to the binding-protein-dependent transport system permease family.</text>
</comment>
<dbReference type="SUPFAM" id="SSF161098">
    <property type="entry name" value="MetI-like"/>
    <property type="match status" value="1"/>
</dbReference>
<dbReference type="PANTHER" id="PTHR43744:SF9">
    <property type="entry name" value="POLYGALACTURONAN_RHAMNOGALACTURONAN TRANSPORT SYSTEM PERMEASE PROTEIN YTCP"/>
    <property type="match status" value="1"/>
</dbReference>
<evidence type="ECO:0000256" key="6">
    <source>
        <dbReference type="ARBA" id="ARBA00023136"/>
    </source>
</evidence>
<dbReference type="Pfam" id="PF00528">
    <property type="entry name" value="BPD_transp_1"/>
    <property type="match status" value="1"/>
</dbReference>
<keyword evidence="2 7" id="KW-0813">Transport</keyword>
<evidence type="ECO:0000259" key="8">
    <source>
        <dbReference type="PROSITE" id="PS50928"/>
    </source>
</evidence>
<organism evidence="9 10">
    <name type="scientific">Cohnella cellulosilytica</name>
    <dbReference type="NCBI Taxonomy" id="986710"/>
    <lineage>
        <taxon>Bacteria</taxon>
        <taxon>Bacillati</taxon>
        <taxon>Bacillota</taxon>
        <taxon>Bacilli</taxon>
        <taxon>Bacillales</taxon>
        <taxon>Paenibacillaceae</taxon>
        <taxon>Cohnella</taxon>
    </lineage>
</organism>
<keyword evidence="6 7" id="KW-0472">Membrane</keyword>
<dbReference type="PROSITE" id="PS51257">
    <property type="entry name" value="PROKAR_LIPOPROTEIN"/>
    <property type="match status" value="1"/>
</dbReference>
<feature type="transmembrane region" description="Helical" evidence="7">
    <location>
        <begin position="141"/>
        <end position="160"/>
    </location>
</feature>
<evidence type="ECO:0000256" key="5">
    <source>
        <dbReference type="ARBA" id="ARBA00022989"/>
    </source>
</evidence>
<evidence type="ECO:0000256" key="1">
    <source>
        <dbReference type="ARBA" id="ARBA00004651"/>
    </source>
</evidence>
<comment type="subcellular location">
    <subcellularLocation>
        <location evidence="1 7">Cell membrane</location>
        <topology evidence="1 7">Multi-pass membrane protein</topology>
    </subcellularLocation>
</comment>
<evidence type="ECO:0000313" key="10">
    <source>
        <dbReference type="Proteomes" id="UP001596378"/>
    </source>
</evidence>
<protein>
    <submittedName>
        <fullName evidence="9">Carbohydrate ABC transporter permease</fullName>
    </submittedName>
</protein>
<keyword evidence="5 7" id="KW-1133">Transmembrane helix</keyword>
<keyword evidence="4 7" id="KW-0812">Transmembrane</keyword>
<feature type="transmembrane region" description="Helical" evidence="7">
    <location>
        <begin position="256"/>
        <end position="276"/>
    </location>
</feature>
<dbReference type="InterPro" id="IPR035906">
    <property type="entry name" value="MetI-like_sf"/>
</dbReference>
<dbReference type="CDD" id="cd06261">
    <property type="entry name" value="TM_PBP2"/>
    <property type="match status" value="1"/>
</dbReference>
<feature type="domain" description="ABC transmembrane type-1" evidence="8">
    <location>
        <begin position="73"/>
        <end position="276"/>
    </location>
</feature>
<reference evidence="10" key="1">
    <citation type="journal article" date="2019" name="Int. J. Syst. Evol. Microbiol.">
        <title>The Global Catalogue of Microorganisms (GCM) 10K type strain sequencing project: providing services to taxonomists for standard genome sequencing and annotation.</title>
        <authorList>
            <consortium name="The Broad Institute Genomics Platform"/>
            <consortium name="The Broad Institute Genome Sequencing Center for Infectious Disease"/>
            <person name="Wu L."/>
            <person name="Ma J."/>
        </authorList>
    </citation>
    <scope>NUCLEOTIDE SEQUENCE [LARGE SCALE GENOMIC DNA]</scope>
    <source>
        <strain evidence="10">KCTC 12907</strain>
    </source>
</reference>
<dbReference type="PROSITE" id="PS50928">
    <property type="entry name" value="ABC_TM1"/>
    <property type="match status" value="1"/>
</dbReference>
<evidence type="ECO:0000256" key="7">
    <source>
        <dbReference type="RuleBase" id="RU363032"/>
    </source>
</evidence>
<dbReference type="Proteomes" id="UP001596378">
    <property type="component" value="Unassembled WGS sequence"/>
</dbReference>
<keyword evidence="3" id="KW-1003">Cell membrane</keyword>